<evidence type="ECO:0000256" key="6">
    <source>
        <dbReference type="ARBA" id="ARBA00015188"/>
    </source>
</evidence>
<dbReference type="SUPFAM" id="SSF56194">
    <property type="entry name" value="Uridine diphospho-N-Acetylenolpyruvylglucosamine reductase, MurB, C-terminal domain"/>
    <property type="match status" value="1"/>
</dbReference>
<comment type="catalytic activity">
    <reaction evidence="18 19">
        <text>UDP-N-acetyl-alpha-D-muramate + NADP(+) = UDP-N-acetyl-3-O-(1-carboxyvinyl)-alpha-D-glucosamine + NADPH + H(+)</text>
        <dbReference type="Rhea" id="RHEA:12248"/>
        <dbReference type="ChEBI" id="CHEBI:15378"/>
        <dbReference type="ChEBI" id="CHEBI:57783"/>
        <dbReference type="ChEBI" id="CHEBI:58349"/>
        <dbReference type="ChEBI" id="CHEBI:68483"/>
        <dbReference type="ChEBI" id="CHEBI:70757"/>
        <dbReference type="EC" id="1.3.1.98"/>
    </reaction>
</comment>
<dbReference type="GO" id="GO:0051301">
    <property type="term" value="P:cell division"/>
    <property type="evidence" value="ECO:0007669"/>
    <property type="project" value="UniProtKB-KW"/>
</dbReference>
<dbReference type="InterPro" id="IPR036318">
    <property type="entry name" value="FAD-bd_PCMH-like_sf"/>
</dbReference>
<evidence type="ECO:0000256" key="15">
    <source>
        <dbReference type="ARBA" id="ARBA00023306"/>
    </source>
</evidence>
<dbReference type="Gene3D" id="3.90.78.10">
    <property type="entry name" value="UDP-N-acetylenolpyruvoylglucosamine reductase, C-terminal domain"/>
    <property type="match status" value="1"/>
</dbReference>
<evidence type="ECO:0000256" key="8">
    <source>
        <dbReference type="ARBA" id="ARBA00022618"/>
    </source>
</evidence>
<evidence type="ECO:0000256" key="12">
    <source>
        <dbReference type="ARBA" id="ARBA00022960"/>
    </source>
</evidence>
<keyword evidence="13 19" id="KW-0573">Peptidoglycan synthesis</keyword>
<gene>
    <name evidence="19 22" type="primary">murB</name>
    <name evidence="22" type="ORF">KD146_03730</name>
</gene>
<dbReference type="InterPro" id="IPR006094">
    <property type="entry name" value="Oxid_FAD_bind_N"/>
</dbReference>
<keyword evidence="10 19" id="KW-0274">FAD</keyword>
<dbReference type="EC" id="1.3.1.98" evidence="5 19"/>
<dbReference type="GO" id="GO:0005829">
    <property type="term" value="C:cytosol"/>
    <property type="evidence" value="ECO:0007669"/>
    <property type="project" value="TreeGrafter"/>
</dbReference>
<dbReference type="PROSITE" id="PS51387">
    <property type="entry name" value="FAD_PCMH"/>
    <property type="match status" value="1"/>
</dbReference>
<dbReference type="InterPro" id="IPR036635">
    <property type="entry name" value="MurB_C_sf"/>
</dbReference>
<keyword evidence="16 19" id="KW-0961">Cell wall biogenesis/degradation</keyword>
<evidence type="ECO:0000256" key="2">
    <source>
        <dbReference type="ARBA" id="ARBA00003921"/>
    </source>
</evidence>
<comment type="similarity">
    <text evidence="19">Belongs to the MurB family.</text>
</comment>
<dbReference type="AlphaFoldDB" id="A0A942E5E2"/>
<accession>A0A942E5E2</accession>
<dbReference type="SUPFAM" id="SSF56176">
    <property type="entry name" value="FAD-binding/transporter-associated domain-like"/>
    <property type="match status" value="1"/>
</dbReference>
<keyword evidence="14 19" id="KW-0560">Oxidoreductase</keyword>
<comment type="function">
    <text evidence="2 19">Cell wall formation.</text>
</comment>
<dbReference type="InterPro" id="IPR011601">
    <property type="entry name" value="MurB_C"/>
</dbReference>
<keyword evidence="12 19" id="KW-0133">Cell shape</keyword>
<dbReference type="PANTHER" id="PTHR21071:SF4">
    <property type="entry name" value="UDP-N-ACETYLENOLPYRUVOYLGLUCOSAMINE REDUCTASE"/>
    <property type="match status" value="1"/>
</dbReference>
<comment type="subcellular location">
    <subcellularLocation>
        <location evidence="3 19">Cytoplasm</location>
    </subcellularLocation>
</comment>
<dbReference type="Pfam" id="PF01565">
    <property type="entry name" value="FAD_binding_4"/>
    <property type="match status" value="1"/>
</dbReference>
<dbReference type="InterPro" id="IPR003170">
    <property type="entry name" value="MurB"/>
</dbReference>
<dbReference type="InterPro" id="IPR016169">
    <property type="entry name" value="FAD-bd_PCMH_sub2"/>
</dbReference>
<keyword evidence="15 19" id="KW-0131">Cell cycle</keyword>
<evidence type="ECO:0000256" key="18">
    <source>
        <dbReference type="ARBA" id="ARBA00048914"/>
    </source>
</evidence>
<feature type="region of interest" description="Disordered" evidence="20">
    <location>
        <begin position="230"/>
        <end position="257"/>
    </location>
</feature>
<keyword evidence="7 19" id="KW-0963">Cytoplasm</keyword>
<dbReference type="InterPro" id="IPR016167">
    <property type="entry name" value="FAD-bd_PCMH_sub1"/>
</dbReference>
<dbReference type="GO" id="GO:0009252">
    <property type="term" value="P:peptidoglycan biosynthetic process"/>
    <property type="evidence" value="ECO:0007669"/>
    <property type="project" value="UniProtKB-UniRule"/>
</dbReference>
<feature type="active site" evidence="19">
    <location>
        <position position="198"/>
    </location>
</feature>
<evidence type="ECO:0000256" key="19">
    <source>
        <dbReference type="HAMAP-Rule" id="MF_00037"/>
    </source>
</evidence>
<feature type="region of interest" description="Disordered" evidence="20">
    <location>
        <begin position="1"/>
        <end position="21"/>
    </location>
</feature>
<dbReference type="GO" id="GO:0071555">
    <property type="term" value="P:cell wall organization"/>
    <property type="evidence" value="ECO:0007669"/>
    <property type="project" value="UniProtKB-KW"/>
</dbReference>
<keyword evidence="11 19" id="KW-0521">NADP</keyword>
<protein>
    <recommendedName>
        <fullName evidence="6 19">UDP-N-acetylenolpyruvoylglucosamine reductase</fullName>
        <ecNumber evidence="5 19">1.3.1.98</ecNumber>
    </recommendedName>
    <alternativeName>
        <fullName evidence="17 19">UDP-N-acetylmuramate dehydrogenase</fullName>
    </alternativeName>
</protein>
<keyword evidence="8 19" id="KW-0132">Cell division</keyword>
<comment type="caution">
    <text evidence="22">The sequence shown here is derived from an EMBL/GenBank/DDBJ whole genome shotgun (WGS) entry which is preliminary data.</text>
</comment>
<dbReference type="Gene3D" id="3.30.465.10">
    <property type="match status" value="1"/>
</dbReference>
<dbReference type="PANTHER" id="PTHR21071">
    <property type="entry name" value="UDP-N-ACETYLENOLPYRUVOYLGLUCOSAMINE REDUCTASE"/>
    <property type="match status" value="1"/>
</dbReference>
<evidence type="ECO:0000256" key="14">
    <source>
        <dbReference type="ARBA" id="ARBA00023002"/>
    </source>
</evidence>
<evidence type="ECO:0000256" key="10">
    <source>
        <dbReference type="ARBA" id="ARBA00022827"/>
    </source>
</evidence>
<evidence type="ECO:0000259" key="21">
    <source>
        <dbReference type="PROSITE" id="PS51387"/>
    </source>
</evidence>
<dbReference type="NCBIfam" id="TIGR00179">
    <property type="entry name" value="murB"/>
    <property type="match status" value="1"/>
</dbReference>
<feature type="active site" description="Proton donor" evidence="19">
    <location>
        <position position="247"/>
    </location>
</feature>
<dbReference type="Proteomes" id="UP000678281">
    <property type="component" value="Unassembled WGS sequence"/>
</dbReference>
<dbReference type="GO" id="GO:0071949">
    <property type="term" value="F:FAD binding"/>
    <property type="evidence" value="ECO:0007669"/>
    <property type="project" value="InterPro"/>
</dbReference>
<evidence type="ECO:0000256" key="20">
    <source>
        <dbReference type="SAM" id="MobiDB-lite"/>
    </source>
</evidence>
<evidence type="ECO:0000256" key="1">
    <source>
        <dbReference type="ARBA" id="ARBA00001974"/>
    </source>
</evidence>
<evidence type="ECO:0000256" key="9">
    <source>
        <dbReference type="ARBA" id="ARBA00022630"/>
    </source>
</evidence>
<evidence type="ECO:0000256" key="4">
    <source>
        <dbReference type="ARBA" id="ARBA00004752"/>
    </source>
</evidence>
<dbReference type="EMBL" id="JAGXTP010000001">
    <property type="protein sequence ID" value="MBS3847802.1"/>
    <property type="molecule type" value="Genomic_DNA"/>
</dbReference>
<comment type="pathway">
    <text evidence="4 19">Cell wall biogenesis; peptidoglycan biosynthesis.</text>
</comment>
<dbReference type="NCBIfam" id="NF010480">
    <property type="entry name" value="PRK13905.1"/>
    <property type="match status" value="1"/>
</dbReference>
<dbReference type="InterPro" id="IPR016166">
    <property type="entry name" value="FAD-bd_PCMH"/>
</dbReference>
<evidence type="ECO:0000256" key="11">
    <source>
        <dbReference type="ARBA" id="ARBA00022857"/>
    </source>
</evidence>
<feature type="compositionally biased region" description="Polar residues" evidence="20">
    <location>
        <begin position="237"/>
        <end position="250"/>
    </location>
</feature>
<dbReference type="Pfam" id="PF02873">
    <property type="entry name" value="MurB_C"/>
    <property type="match status" value="1"/>
</dbReference>
<reference evidence="22" key="1">
    <citation type="submission" date="2021-04" db="EMBL/GenBank/DDBJ databases">
        <title>Devosia litorisediminis sp. nov., isolated from a sand dune.</title>
        <authorList>
            <person name="Park S."/>
            <person name="Yoon J.-H."/>
        </authorList>
    </citation>
    <scope>NUCLEOTIDE SEQUENCE</scope>
    <source>
        <strain evidence="22">BSSL-BM10</strain>
    </source>
</reference>
<dbReference type="HAMAP" id="MF_00037">
    <property type="entry name" value="MurB"/>
    <property type="match status" value="1"/>
</dbReference>
<feature type="active site" evidence="19">
    <location>
        <position position="317"/>
    </location>
</feature>
<sequence>MGGHAARRVGGPDERGGQVSFPDLIPAFQPWIAEVRGRLIPNQLLSEITWFRVGGPAQLFFTPADEADLAFFLKNLPADIRVTVIGLGSNLLIRDGGLDGVVIRLSGKAFGQVEVLEDHKIRVGTSLPDVKVATAAAEAGIDGLTFYRGIPGGIGGALYMNAGCYGTETRDRMVELRAVTRQGEIITLTNADMDYHYRKSNGPRGAVFVSAVYQGFGGDREEILSRMREITEKRESSQPTKAKTGGSTFKNPEGHSSWKLVDAAGGRGLRVGGAQMSELHANFLLNVDNATAHDIETLGETVRNKVRASSGIELKWEIRRMGHFEPGREVREFLDGDVFTGAV</sequence>
<proteinExistence type="inferred from homology"/>
<keyword evidence="9 19" id="KW-0285">Flavoprotein</keyword>
<evidence type="ECO:0000256" key="7">
    <source>
        <dbReference type="ARBA" id="ARBA00022490"/>
    </source>
</evidence>
<evidence type="ECO:0000256" key="5">
    <source>
        <dbReference type="ARBA" id="ARBA00012518"/>
    </source>
</evidence>
<dbReference type="GO" id="GO:0008360">
    <property type="term" value="P:regulation of cell shape"/>
    <property type="evidence" value="ECO:0007669"/>
    <property type="project" value="UniProtKB-KW"/>
</dbReference>
<keyword evidence="23" id="KW-1185">Reference proteome</keyword>
<evidence type="ECO:0000256" key="17">
    <source>
        <dbReference type="ARBA" id="ARBA00031026"/>
    </source>
</evidence>
<evidence type="ECO:0000256" key="13">
    <source>
        <dbReference type="ARBA" id="ARBA00022984"/>
    </source>
</evidence>
<feature type="domain" description="FAD-binding PCMH-type" evidence="21">
    <location>
        <begin position="52"/>
        <end position="233"/>
    </location>
</feature>
<evidence type="ECO:0000256" key="16">
    <source>
        <dbReference type="ARBA" id="ARBA00023316"/>
    </source>
</evidence>
<dbReference type="Gene3D" id="3.30.43.10">
    <property type="entry name" value="Uridine Diphospho-n-acetylenolpyruvylglucosamine Reductase, domain 2"/>
    <property type="match status" value="1"/>
</dbReference>
<dbReference type="GO" id="GO:0008762">
    <property type="term" value="F:UDP-N-acetylmuramate dehydrogenase activity"/>
    <property type="evidence" value="ECO:0007669"/>
    <property type="project" value="UniProtKB-UniRule"/>
</dbReference>
<evidence type="ECO:0000256" key="3">
    <source>
        <dbReference type="ARBA" id="ARBA00004496"/>
    </source>
</evidence>
<evidence type="ECO:0000313" key="22">
    <source>
        <dbReference type="EMBL" id="MBS3847802.1"/>
    </source>
</evidence>
<comment type="cofactor">
    <cofactor evidence="1 19">
        <name>FAD</name>
        <dbReference type="ChEBI" id="CHEBI:57692"/>
    </cofactor>
</comment>
<organism evidence="22 23">
    <name type="scientific">Devosia litorisediminis</name>
    <dbReference type="NCBI Taxonomy" id="2829817"/>
    <lineage>
        <taxon>Bacteria</taxon>
        <taxon>Pseudomonadati</taxon>
        <taxon>Pseudomonadota</taxon>
        <taxon>Alphaproteobacteria</taxon>
        <taxon>Hyphomicrobiales</taxon>
        <taxon>Devosiaceae</taxon>
        <taxon>Devosia</taxon>
    </lineage>
</organism>
<name>A0A942E5E2_9HYPH</name>
<evidence type="ECO:0000313" key="23">
    <source>
        <dbReference type="Proteomes" id="UP000678281"/>
    </source>
</evidence>